<dbReference type="RefSeq" id="WP_109928407.1">
    <property type="nucleotide sequence ID" value="NZ_QGNY01000001.1"/>
</dbReference>
<dbReference type="InterPro" id="IPR012878">
    <property type="entry name" value="Beta-AFase-like_GH127_cat"/>
</dbReference>
<evidence type="ECO:0000259" key="3">
    <source>
        <dbReference type="Pfam" id="PF20736"/>
    </source>
</evidence>
<sequence>MKNFNNRLTERILGLSFLGIIGYTTASAQSENYVFNRAPLDQNVSVQLPLGSIKAKGWLLKQLELQKDGATGMAEELYPEDDNLGKNSDWLGGNGSGWERVPYYVKGLIALAYTLDDKGLKNKAQKYIDWTLDNQQANGLFGPPKMKDWWPRMPMMYALQSYYEATNDKRVIPFLTKYFKYELANLDADPLREWGKSRAGDNMEIAIWLYNKTGDKDLLSLVEKLKNQAYPWTDIYSENQFFFYGDDYQPKHMVNVAQALKLPVIYAQANALPIYRTAMAKGIAHIMHDHGQPEGLGSGTEFLAGRSSTQGVETCTVVEWMQSLETAARIISDASIGDQLEKIAFNALPAQFSRDFKNHSYYTLPNQVQSVNGDQGFNQDYGTGIISSPYSGYGCCRYNMHMGWPYYVKNSWVATPNGGLTVVSYGPMDVEAVVGNHKKIKITENTNYPFEEQIKLGIAVEDGTNFPLSLRIPSWSTKAQVKLNGVILNGVKAGEIYKIERSWSNGDQIELNFPMEIKSQQEVNNSVSIERGPMVYALQMQATKKTLREHSVSGFSDYEIRPTSAWNYGLVLDHGKIGNAAKVEKTVMPENPFDGLNTPVKLKLIAKRIPEWGMAYNKVSAFDVPFSPVVSTEKEEEITLIPYGAESIRLSCFPVVGKPVKTVKSLDEGFNKAMPTNWVFYGGGWYWKDGAVHASSNGSSGGYGIHGSKIVATGTDFSDFTYQADVKVNTAGDAGLMFRVSDPAIGADAYKGYYVGLNPTTGNIELGKASNQKWILISAVKYPVKMNSTYKLKLVAKGNRFEVFLDGAEKAILAATDNEYTSGNIGLRAYNAQATFDSVKVKSL</sequence>
<dbReference type="Pfam" id="PF06439">
    <property type="entry name" value="3keto-disac_hyd"/>
    <property type="match status" value="1"/>
</dbReference>
<dbReference type="PANTHER" id="PTHR31151:SF0">
    <property type="entry name" value="PROLINE-TRNA LIGASE (DUF1680)"/>
    <property type="match status" value="1"/>
</dbReference>
<organism evidence="4 5">
    <name type="scientific">Pedobacter paludis</name>
    <dbReference type="NCBI Taxonomy" id="2203212"/>
    <lineage>
        <taxon>Bacteria</taxon>
        <taxon>Pseudomonadati</taxon>
        <taxon>Bacteroidota</taxon>
        <taxon>Sphingobacteriia</taxon>
        <taxon>Sphingobacteriales</taxon>
        <taxon>Sphingobacteriaceae</taxon>
        <taxon>Pedobacter</taxon>
    </lineage>
</organism>
<dbReference type="GO" id="GO:0016787">
    <property type="term" value="F:hydrolase activity"/>
    <property type="evidence" value="ECO:0007669"/>
    <property type="project" value="InterPro"/>
</dbReference>
<dbReference type="GO" id="GO:0005975">
    <property type="term" value="P:carbohydrate metabolic process"/>
    <property type="evidence" value="ECO:0007669"/>
    <property type="project" value="InterPro"/>
</dbReference>
<dbReference type="OrthoDB" id="9757939at2"/>
<reference evidence="5" key="1">
    <citation type="submission" date="2018-05" db="EMBL/GenBank/DDBJ databases">
        <title>Pedobacter paludis sp. nov., isolated from wetland soil.</title>
        <authorList>
            <person name="Zhang Y."/>
        </authorList>
    </citation>
    <scope>NUCLEOTIDE SEQUENCE [LARGE SCALE GENOMIC DNA]</scope>
    <source>
        <strain evidence="5">R-8</strain>
    </source>
</reference>
<proteinExistence type="predicted"/>
<dbReference type="InterPro" id="IPR049046">
    <property type="entry name" value="Beta-AFase-like_GH127_middle"/>
</dbReference>
<dbReference type="InterPro" id="IPR008928">
    <property type="entry name" value="6-hairpin_glycosidase_sf"/>
</dbReference>
<evidence type="ECO:0000259" key="2">
    <source>
        <dbReference type="Pfam" id="PF07944"/>
    </source>
</evidence>
<dbReference type="Proteomes" id="UP000245391">
    <property type="component" value="Unassembled WGS sequence"/>
</dbReference>
<evidence type="ECO:0000313" key="4">
    <source>
        <dbReference type="EMBL" id="PWS33826.1"/>
    </source>
</evidence>
<dbReference type="PANTHER" id="PTHR31151">
    <property type="entry name" value="PROLINE-TRNA LIGASE (DUF1680)"/>
    <property type="match status" value="1"/>
</dbReference>
<name>A0A317F8C3_9SPHI</name>
<gene>
    <name evidence="4" type="ORF">DF947_04250</name>
</gene>
<dbReference type="Pfam" id="PF07944">
    <property type="entry name" value="Beta-AFase-like_GH127_cat"/>
    <property type="match status" value="1"/>
</dbReference>
<feature type="domain" description="3-keto-alpha-glucoside-1,2-lyase/3-keto-2-hydroxy-glucal hydratase" evidence="1">
    <location>
        <begin position="670"/>
        <end position="842"/>
    </location>
</feature>
<dbReference type="AlphaFoldDB" id="A0A317F8C3"/>
<dbReference type="InterPro" id="IPR010496">
    <property type="entry name" value="AL/BT2_dom"/>
</dbReference>
<dbReference type="EMBL" id="QGNY01000001">
    <property type="protein sequence ID" value="PWS33826.1"/>
    <property type="molecule type" value="Genomic_DNA"/>
</dbReference>
<keyword evidence="5" id="KW-1185">Reference proteome</keyword>
<comment type="caution">
    <text evidence="4">The sequence shown here is derived from an EMBL/GenBank/DDBJ whole genome shotgun (WGS) entry which is preliminary data.</text>
</comment>
<evidence type="ECO:0000313" key="5">
    <source>
        <dbReference type="Proteomes" id="UP000245391"/>
    </source>
</evidence>
<protein>
    <submittedName>
        <fullName evidence="4">Uncharacterized protein</fullName>
    </submittedName>
</protein>
<evidence type="ECO:0000259" key="1">
    <source>
        <dbReference type="Pfam" id="PF06439"/>
    </source>
</evidence>
<dbReference type="Pfam" id="PF20736">
    <property type="entry name" value="Glyco_hydro127M"/>
    <property type="match status" value="1"/>
</dbReference>
<feature type="domain" description="Non-reducing end beta-L-arabinofuranosidase-like GH127 catalytic" evidence="2">
    <location>
        <begin position="103"/>
        <end position="406"/>
    </location>
</feature>
<feature type="domain" description="Non-reducing end beta-L-arabinofuranosidase-like GH127 middle" evidence="3">
    <location>
        <begin position="436"/>
        <end position="515"/>
    </location>
</feature>
<dbReference type="SUPFAM" id="SSF48208">
    <property type="entry name" value="Six-hairpin glycosidases"/>
    <property type="match status" value="1"/>
</dbReference>
<dbReference type="Gene3D" id="2.60.120.560">
    <property type="entry name" value="Exo-inulinase, domain 1"/>
    <property type="match status" value="1"/>
</dbReference>
<accession>A0A317F8C3</accession>